<protein>
    <recommendedName>
        <fullName evidence="3">Secretion system C-terminal sorting domain-containing protein</fullName>
    </recommendedName>
</protein>
<accession>A0A1F7F3N4</accession>
<evidence type="ECO:0000313" key="2">
    <source>
        <dbReference type="Proteomes" id="UP000179243"/>
    </source>
</evidence>
<dbReference type="PANTHER" id="PTHR36842">
    <property type="entry name" value="PROTEIN TOLB HOMOLOG"/>
    <property type="match status" value="1"/>
</dbReference>
<dbReference type="Proteomes" id="UP000179243">
    <property type="component" value="Unassembled WGS sequence"/>
</dbReference>
<dbReference type="PANTHER" id="PTHR36842:SF1">
    <property type="entry name" value="PROTEIN TOLB"/>
    <property type="match status" value="1"/>
</dbReference>
<dbReference type="NCBIfam" id="TIGR04183">
    <property type="entry name" value="Por_Secre_tail"/>
    <property type="match status" value="1"/>
</dbReference>
<organism evidence="1 2">
    <name type="scientific">Candidatus Raymondbacteria bacterium RIFOXYD12_FULL_49_13</name>
    <dbReference type="NCBI Taxonomy" id="1817890"/>
    <lineage>
        <taxon>Bacteria</taxon>
        <taxon>Raymondiibacteriota</taxon>
    </lineage>
</organism>
<dbReference type="AlphaFoldDB" id="A0A1F7F3N4"/>
<proteinExistence type="predicted"/>
<reference evidence="1 2" key="1">
    <citation type="journal article" date="2016" name="Nat. Commun.">
        <title>Thousands of microbial genomes shed light on interconnected biogeochemical processes in an aquifer system.</title>
        <authorList>
            <person name="Anantharaman K."/>
            <person name="Brown C.T."/>
            <person name="Hug L.A."/>
            <person name="Sharon I."/>
            <person name="Castelle C.J."/>
            <person name="Probst A.J."/>
            <person name="Thomas B.C."/>
            <person name="Singh A."/>
            <person name="Wilkins M.J."/>
            <person name="Karaoz U."/>
            <person name="Brodie E.L."/>
            <person name="Williams K.H."/>
            <person name="Hubbard S.S."/>
            <person name="Banfield J.F."/>
        </authorList>
    </citation>
    <scope>NUCLEOTIDE SEQUENCE [LARGE SCALE GENOMIC DNA]</scope>
</reference>
<comment type="caution">
    <text evidence="1">The sequence shown here is derived from an EMBL/GenBank/DDBJ whole genome shotgun (WGS) entry which is preliminary data.</text>
</comment>
<name>A0A1F7F3N4_UNCRA</name>
<gene>
    <name evidence="1" type="ORF">A2519_01470</name>
</gene>
<evidence type="ECO:0008006" key="3">
    <source>
        <dbReference type="Google" id="ProtNLM"/>
    </source>
</evidence>
<sequence length="573" mass="61339">MTHFPIIRRNGFCYGTTIFFTLLAAILLVPVQAMSQWLSDSTINNPVCTMVNDQTNLSMVSDSSGGGIVVWQDMRNGTYGIYAQRLCFCDEVVDWAANGVVICSANNNQTLPLIVKDHRSGAIIAWQDERAGASTLYAQKVNAHGAIQWAVNGVALCSADSSHTHSAIVSDETGGAIIVWQDRRNGNDDIYTQRVDSNGAVLWGAHGLPICVQDSGQCFPQIVGDGSGGAIITWQDKRAGDFDIYAQRVNSGGVVRWSPANGKAVATMPGDQLKPEIVSDGSHGAIITWYDFRSTTDYNIYAQRVNGNGAQQWTTDGNVMNNNAPNAQTNPQIVSDGGGGAIIAWQDKRNGAVVDIYAQRVNGQGAVLWTSTGTAIGIADSGKTIPAITEDFYGGAYITWSDARRGTPDIYAQRVNTSGGIQWPAGGKAISIVSGCQTNPSIIGDGSGGAIIAWQDFRNGQFDIFAERVTMATGLFEEGPGPKPSMFLTLSPNPFFPGALVNYYVSQTGMVSLKLFNVSGHEIASFINGRQEAGYHTTAILTGNEYQSLSSGAYFCRLVAGDFILTKKMTIVK</sequence>
<evidence type="ECO:0000313" key="1">
    <source>
        <dbReference type="EMBL" id="OGK01173.1"/>
    </source>
</evidence>
<dbReference type="EMBL" id="MFYX01000131">
    <property type="protein sequence ID" value="OGK01173.1"/>
    <property type="molecule type" value="Genomic_DNA"/>
</dbReference>
<dbReference type="InterPro" id="IPR026444">
    <property type="entry name" value="Secre_tail"/>
</dbReference>